<protein>
    <recommendedName>
        <fullName evidence="4">CcoQ/FixQ family Cbb3-type cytochrome c oxidase assembly chaperone</fullName>
    </recommendedName>
</protein>
<gene>
    <name evidence="2" type="ORF">Q4Q35_03785</name>
</gene>
<evidence type="ECO:0000313" key="2">
    <source>
        <dbReference type="EMBL" id="MDO5968918.1"/>
    </source>
</evidence>
<organism evidence="2 3">
    <name type="scientific">Flavivirga aquimarina</name>
    <dbReference type="NCBI Taxonomy" id="2027862"/>
    <lineage>
        <taxon>Bacteria</taxon>
        <taxon>Pseudomonadati</taxon>
        <taxon>Bacteroidota</taxon>
        <taxon>Flavobacteriia</taxon>
        <taxon>Flavobacteriales</taxon>
        <taxon>Flavobacteriaceae</taxon>
        <taxon>Flavivirga</taxon>
    </lineage>
</organism>
<dbReference type="Proteomes" id="UP001176883">
    <property type="component" value="Unassembled WGS sequence"/>
</dbReference>
<keyword evidence="1" id="KW-0812">Transmembrane</keyword>
<proteinExistence type="predicted"/>
<evidence type="ECO:0008006" key="4">
    <source>
        <dbReference type="Google" id="ProtNLM"/>
    </source>
</evidence>
<evidence type="ECO:0000313" key="3">
    <source>
        <dbReference type="Proteomes" id="UP001176883"/>
    </source>
</evidence>
<name>A0ABT8W727_9FLAO</name>
<accession>A0ABT8W727</accession>
<feature type="transmembrane region" description="Helical" evidence="1">
    <location>
        <begin position="19"/>
        <end position="36"/>
    </location>
</feature>
<reference evidence="2" key="1">
    <citation type="submission" date="2023-07" db="EMBL/GenBank/DDBJ databases">
        <title>Two novel species in the genus Flavivirga.</title>
        <authorList>
            <person name="Kwon K."/>
        </authorList>
    </citation>
    <scope>NUCLEOTIDE SEQUENCE</scope>
    <source>
        <strain evidence="2">KCTC 52353</strain>
    </source>
</reference>
<keyword evidence="3" id="KW-1185">Reference proteome</keyword>
<sequence>MSHIIKVALSLTQTELKSIFFFILFFLIVTLVYLFFKMFKFIKEEAIKDAKNEKGQDLYCN</sequence>
<evidence type="ECO:0000256" key="1">
    <source>
        <dbReference type="SAM" id="Phobius"/>
    </source>
</evidence>
<dbReference type="EMBL" id="JAUOEK010000056">
    <property type="protein sequence ID" value="MDO5968918.1"/>
    <property type="molecule type" value="Genomic_DNA"/>
</dbReference>
<keyword evidence="1" id="KW-0472">Membrane</keyword>
<keyword evidence="1" id="KW-1133">Transmembrane helix</keyword>
<dbReference type="RefSeq" id="WP_303276602.1">
    <property type="nucleotide sequence ID" value="NZ_JAUOEK010000056.1"/>
</dbReference>
<comment type="caution">
    <text evidence="2">The sequence shown here is derived from an EMBL/GenBank/DDBJ whole genome shotgun (WGS) entry which is preliminary data.</text>
</comment>